<evidence type="ECO:0000313" key="1">
    <source>
        <dbReference type="EMBL" id="KAL1850496.1"/>
    </source>
</evidence>
<dbReference type="Proteomes" id="UP001586593">
    <property type="component" value="Unassembled WGS sequence"/>
</dbReference>
<reference evidence="1 2" key="1">
    <citation type="journal article" date="2024" name="Commun. Biol.">
        <title>Comparative genomic analysis of thermophilic fungi reveals convergent evolutionary adaptations and gene losses.</title>
        <authorList>
            <person name="Steindorff A.S."/>
            <person name="Aguilar-Pontes M.V."/>
            <person name="Robinson A.J."/>
            <person name="Andreopoulos B."/>
            <person name="LaButti K."/>
            <person name="Kuo A."/>
            <person name="Mondo S."/>
            <person name="Riley R."/>
            <person name="Otillar R."/>
            <person name="Haridas S."/>
            <person name="Lipzen A."/>
            <person name="Grimwood J."/>
            <person name="Schmutz J."/>
            <person name="Clum A."/>
            <person name="Reid I.D."/>
            <person name="Moisan M.C."/>
            <person name="Butler G."/>
            <person name="Nguyen T.T.M."/>
            <person name="Dewar K."/>
            <person name="Conant G."/>
            <person name="Drula E."/>
            <person name="Henrissat B."/>
            <person name="Hansel C."/>
            <person name="Singer S."/>
            <person name="Hutchinson M.I."/>
            <person name="de Vries R.P."/>
            <person name="Natvig D.O."/>
            <person name="Powell A.J."/>
            <person name="Tsang A."/>
            <person name="Grigoriev I.V."/>
        </authorList>
    </citation>
    <scope>NUCLEOTIDE SEQUENCE [LARGE SCALE GENOMIC DNA]</scope>
    <source>
        <strain evidence="1 2">ATCC 24622</strain>
    </source>
</reference>
<evidence type="ECO:0000313" key="2">
    <source>
        <dbReference type="Proteomes" id="UP001586593"/>
    </source>
</evidence>
<proteinExistence type="predicted"/>
<gene>
    <name evidence="1" type="ORF">VTK73DRAFT_9648</name>
</gene>
<organism evidence="1 2">
    <name type="scientific">Phialemonium thermophilum</name>
    <dbReference type="NCBI Taxonomy" id="223376"/>
    <lineage>
        <taxon>Eukaryota</taxon>
        <taxon>Fungi</taxon>
        <taxon>Dikarya</taxon>
        <taxon>Ascomycota</taxon>
        <taxon>Pezizomycotina</taxon>
        <taxon>Sordariomycetes</taxon>
        <taxon>Sordariomycetidae</taxon>
        <taxon>Cephalothecales</taxon>
        <taxon>Cephalothecaceae</taxon>
        <taxon>Phialemonium</taxon>
    </lineage>
</organism>
<accession>A0ABR3W174</accession>
<name>A0ABR3W174_9PEZI</name>
<dbReference type="EMBL" id="JAZHXJ010000826">
    <property type="protein sequence ID" value="KAL1850496.1"/>
    <property type="molecule type" value="Genomic_DNA"/>
</dbReference>
<sequence>MLNLCFQHHVQNVTFCPFFPCESPSRKEVLDRRGRQRCAMSSSLCRAHHYHTFLARTNQLCNLYNTTVMTGLLIRRVCWPGPALCTDRDFQLTRANCNHC</sequence>
<keyword evidence="2" id="KW-1185">Reference proteome</keyword>
<comment type="caution">
    <text evidence="1">The sequence shown here is derived from an EMBL/GenBank/DDBJ whole genome shotgun (WGS) entry which is preliminary data.</text>
</comment>
<protein>
    <submittedName>
        <fullName evidence="1">Uncharacterized protein</fullName>
    </submittedName>
</protein>